<dbReference type="AlphaFoldDB" id="A0A3D3RFZ6"/>
<sequence length="88" mass="9701">MTSPHSSFLKISPHISVLPLIHGSGDFAIEVRRVMLNNEFDCLAVPLPPSFQENVERAITFLPSITAVVQEEPPISGSAPWEEDDDDD</sequence>
<comment type="caution">
    <text evidence="1">The sequence shown here is derived from an EMBL/GenBank/DDBJ whole genome shotgun (WGS) entry which is preliminary data.</text>
</comment>
<dbReference type="EMBL" id="DQAY01000184">
    <property type="protein sequence ID" value="HCO26992.1"/>
    <property type="molecule type" value="Genomic_DNA"/>
</dbReference>
<gene>
    <name evidence="1" type="ORF">DIT97_29760</name>
</gene>
<protein>
    <submittedName>
        <fullName evidence="1">Uncharacterized protein</fullName>
    </submittedName>
</protein>
<feature type="non-terminal residue" evidence="1">
    <location>
        <position position="88"/>
    </location>
</feature>
<proteinExistence type="predicted"/>
<evidence type="ECO:0000313" key="1">
    <source>
        <dbReference type="EMBL" id="HCO26992.1"/>
    </source>
</evidence>
<organism evidence="1 2">
    <name type="scientific">Gimesia maris</name>
    <dbReference type="NCBI Taxonomy" id="122"/>
    <lineage>
        <taxon>Bacteria</taxon>
        <taxon>Pseudomonadati</taxon>
        <taxon>Planctomycetota</taxon>
        <taxon>Planctomycetia</taxon>
        <taxon>Planctomycetales</taxon>
        <taxon>Planctomycetaceae</taxon>
        <taxon>Gimesia</taxon>
    </lineage>
</organism>
<reference evidence="1 2" key="1">
    <citation type="journal article" date="2018" name="Nat. Biotechnol.">
        <title>A standardized bacterial taxonomy based on genome phylogeny substantially revises the tree of life.</title>
        <authorList>
            <person name="Parks D.H."/>
            <person name="Chuvochina M."/>
            <person name="Waite D.W."/>
            <person name="Rinke C."/>
            <person name="Skarshewski A."/>
            <person name="Chaumeil P.A."/>
            <person name="Hugenholtz P."/>
        </authorList>
    </citation>
    <scope>NUCLEOTIDE SEQUENCE [LARGE SCALE GENOMIC DNA]</scope>
    <source>
        <strain evidence="1">UBA9375</strain>
    </source>
</reference>
<name>A0A3D3RFZ6_9PLAN</name>
<accession>A0A3D3RFZ6</accession>
<evidence type="ECO:0000313" key="2">
    <source>
        <dbReference type="Proteomes" id="UP000263642"/>
    </source>
</evidence>
<dbReference type="Proteomes" id="UP000263642">
    <property type="component" value="Unassembled WGS sequence"/>
</dbReference>